<proteinExistence type="predicted"/>
<keyword evidence="1" id="KW-0479">Metal-binding</keyword>
<comment type="caution">
    <text evidence="4">The sequence shown here is derived from an EMBL/GenBank/DDBJ whole genome shotgun (WGS) entry which is preliminary data.</text>
</comment>
<dbReference type="CDD" id="cd10954">
    <property type="entry name" value="CE4_CtAXE_like"/>
    <property type="match status" value="1"/>
</dbReference>
<reference evidence="4" key="1">
    <citation type="submission" date="2021-10" db="EMBL/GenBank/DDBJ databases">
        <title>Anaerobic single-cell dispensing facilitates the cultivation of human gut bacteria.</title>
        <authorList>
            <person name="Afrizal A."/>
        </authorList>
    </citation>
    <scope>NUCLEOTIDE SEQUENCE</scope>
    <source>
        <strain evidence="4">CLA-AA-H274</strain>
    </source>
</reference>
<feature type="domain" description="NodB homology" evidence="3">
    <location>
        <begin position="65"/>
        <end position="239"/>
    </location>
</feature>
<sequence>MKIRWAKRLLFAIVLFDGLLFGTAIAVVQTEIQPQMSIRENSPDSHKEKIVQAGIGDEGIWETQKLLALTFDDGPSLECTGRLLDGLKKRGIHATFFLMGENIPGKEELVLRMKTEGHLIANHGYRHVQMTHEGEDAVAESVEKAQEMIEAITGEKPEFLRPPYGDWNEKLAERCDLTTVFWNVDSLDWKLRNVEKIVRRVKKQVKNGDIILMHDIFPESVEASLELADQLSAEGYAFVTVDELLID</sequence>
<dbReference type="GO" id="GO:0016020">
    <property type="term" value="C:membrane"/>
    <property type="evidence" value="ECO:0007669"/>
    <property type="project" value="TreeGrafter"/>
</dbReference>
<dbReference type="GO" id="GO:0016810">
    <property type="term" value="F:hydrolase activity, acting on carbon-nitrogen (but not peptide) bonds"/>
    <property type="evidence" value="ECO:0007669"/>
    <property type="project" value="InterPro"/>
</dbReference>
<protein>
    <submittedName>
        <fullName evidence="4">Polysaccharide deacetylase family protein</fullName>
    </submittedName>
</protein>
<dbReference type="GO" id="GO:0005975">
    <property type="term" value="P:carbohydrate metabolic process"/>
    <property type="evidence" value="ECO:0007669"/>
    <property type="project" value="InterPro"/>
</dbReference>
<dbReference type="EMBL" id="JAJEPU010000001">
    <property type="protein sequence ID" value="MCC2163433.1"/>
    <property type="molecule type" value="Genomic_DNA"/>
</dbReference>
<dbReference type="InterPro" id="IPR011330">
    <property type="entry name" value="Glyco_hydro/deAcase_b/a-brl"/>
</dbReference>
<keyword evidence="2" id="KW-0378">Hydrolase</keyword>
<keyword evidence="5" id="KW-1185">Reference proteome</keyword>
<accession>A0AAE3APR5</accession>
<dbReference type="PANTHER" id="PTHR10587:SF133">
    <property type="entry name" value="CHITIN DEACETYLASE 1-RELATED"/>
    <property type="match status" value="1"/>
</dbReference>
<dbReference type="GO" id="GO:0046872">
    <property type="term" value="F:metal ion binding"/>
    <property type="evidence" value="ECO:0007669"/>
    <property type="project" value="UniProtKB-KW"/>
</dbReference>
<dbReference type="SUPFAM" id="SSF88713">
    <property type="entry name" value="Glycoside hydrolase/deacetylase"/>
    <property type="match status" value="1"/>
</dbReference>
<dbReference type="PROSITE" id="PS51677">
    <property type="entry name" value="NODB"/>
    <property type="match status" value="1"/>
</dbReference>
<dbReference type="InterPro" id="IPR002509">
    <property type="entry name" value="NODB_dom"/>
</dbReference>
<evidence type="ECO:0000313" key="4">
    <source>
        <dbReference type="EMBL" id="MCC2163433.1"/>
    </source>
</evidence>
<dbReference type="PANTHER" id="PTHR10587">
    <property type="entry name" value="GLYCOSYL TRANSFERASE-RELATED"/>
    <property type="match status" value="1"/>
</dbReference>
<dbReference type="Gene3D" id="3.20.20.370">
    <property type="entry name" value="Glycoside hydrolase/deacetylase"/>
    <property type="match status" value="1"/>
</dbReference>
<name>A0AAE3APR5_9FIRM</name>
<evidence type="ECO:0000313" key="5">
    <source>
        <dbReference type="Proteomes" id="UP001198962"/>
    </source>
</evidence>
<evidence type="ECO:0000259" key="3">
    <source>
        <dbReference type="PROSITE" id="PS51677"/>
    </source>
</evidence>
<evidence type="ECO:0000256" key="1">
    <source>
        <dbReference type="ARBA" id="ARBA00022723"/>
    </source>
</evidence>
<dbReference type="InterPro" id="IPR050248">
    <property type="entry name" value="Polysacc_deacetylase_ArnD"/>
</dbReference>
<evidence type="ECO:0000256" key="2">
    <source>
        <dbReference type="ARBA" id="ARBA00022801"/>
    </source>
</evidence>
<organism evidence="4 5">
    <name type="scientific">Brotaphodocola catenula</name>
    <dbReference type="NCBI Taxonomy" id="2885361"/>
    <lineage>
        <taxon>Bacteria</taxon>
        <taxon>Bacillati</taxon>
        <taxon>Bacillota</taxon>
        <taxon>Clostridia</taxon>
        <taxon>Lachnospirales</taxon>
        <taxon>Lachnospiraceae</taxon>
        <taxon>Brotaphodocola</taxon>
    </lineage>
</organism>
<dbReference type="Proteomes" id="UP001198962">
    <property type="component" value="Unassembled WGS sequence"/>
</dbReference>
<dbReference type="AlphaFoldDB" id="A0AAE3APR5"/>
<dbReference type="RefSeq" id="WP_308450304.1">
    <property type="nucleotide sequence ID" value="NZ_JAJEPU010000001.1"/>
</dbReference>
<gene>
    <name evidence="4" type="ORF">LKD32_00815</name>
</gene>
<dbReference type="Pfam" id="PF01522">
    <property type="entry name" value="Polysacc_deac_1"/>
    <property type="match status" value="1"/>
</dbReference>